<sequence length="309" mass="32907">MKRRFSLLLALPALLSACVPTSLQTRPTSEVTLTAQLGDELRVETGQYRRPGPAQLRVQVSAPAPTYLYALLVPEQRAAQLLTPQPQPVQPAQSASFNLPEVSGYTQLFIVGSLQPLTFGPLGSGVEAASKALSAATADAPPNSWNVTTQVYRVGQYGALKVVSDPPDVNVYVNGSYRGTTPLVLGAVPAGNVTLRLERPGFEPLSRTVAVVADQTVQVQVRLHLRPAVGQLTVRSSVPAQVQLLGPQGEWHGPAPLLNAELPAGDYDLTVTPQDPSLKAAWLGFTLKRDQNLNVSCAPDGGRLNCQVQ</sequence>
<evidence type="ECO:0000256" key="1">
    <source>
        <dbReference type="SAM" id="SignalP"/>
    </source>
</evidence>
<feature type="domain" description="PEGA" evidence="2">
    <location>
        <begin position="158"/>
        <end position="224"/>
    </location>
</feature>
<reference evidence="3 4" key="1">
    <citation type="submission" date="2018-05" db="EMBL/GenBank/DDBJ databases">
        <title>Complete Genome Sequence of Deinococcus sp. strain 17bor-2.</title>
        <authorList>
            <person name="Srinivasan S."/>
        </authorList>
    </citation>
    <scope>NUCLEOTIDE SEQUENCE [LARGE SCALE GENOMIC DNA]</scope>
    <source>
        <strain evidence="3 4">17bor-2</strain>
    </source>
</reference>
<proteinExistence type="predicted"/>
<organism evidence="3 4">
    <name type="scientific">Deinococcus irradiatisoli</name>
    <dbReference type="NCBI Taxonomy" id="2202254"/>
    <lineage>
        <taxon>Bacteria</taxon>
        <taxon>Thermotogati</taxon>
        <taxon>Deinococcota</taxon>
        <taxon>Deinococci</taxon>
        <taxon>Deinococcales</taxon>
        <taxon>Deinococcaceae</taxon>
        <taxon>Deinococcus</taxon>
    </lineage>
</organism>
<keyword evidence="1" id="KW-0732">Signal</keyword>
<dbReference type="PANTHER" id="PTHR36194">
    <property type="entry name" value="S-LAYER-LIKE PROTEIN"/>
    <property type="match status" value="1"/>
</dbReference>
<dbReference type="PROSITE" id="PS51257">
    <property type="entry name" value="PROKAR_LIPOPROTEIN"/>
    <property type="match status" value="1"/>
</dbReference>
<protein>
    <recommendedName>
        <fullName evidence="2">PEGA domain-containing protein</fullName>
    </recommendedName>
</protein>
<dbReference type="PANTHER" id="PTHR36194:SF1">
    <property type="entry name" value="S-LAYER-LIKE PROTEIN"/>
    <property type="match status" value="1"/>
</dbReference>
<dbReference type="InterPro" id="IPR013229">
    <property type="entry name" value="PEGA"/>
</dbReference>
<name>A0A2Z3JQC3_9DEIO</name>
<evidence type="ECO:0000259" key="2">
    <source>
        <dbReference type="Pfam" id="PF08308"/>
    </source>
</evidence>
<dbReference type="Proteomes" id="UP000245368">
    <property type="component" value="Chromosome"/>
</dbReference>
<evidence type="ECO:0000313" key="3">
    <source>
        <dbReference type="EMBL" id="AWN23638.1"/>
    </source>
</evidence>
<dbReference type="OrthoDB" id="59928at2"/>
<dbReference type="KEGG" id="dez:DKM44_10685"/>
<accession>A0A2Z3JQC3</accession>
<dbReference type="RefSeq" id="WP_109827366.1">
    <property type="nucleotide sequence ID" value="NZ_CP029494.1"/>
</dbReference>
<keyword evidence="4" id="KW-1185">Reference proteome</keyword>
<feature type="chain" id="PRO_5016325692" description="PEGA domain-containing protein" evidence="1">
    <location>
        <begin position="26"/>
        <end position="309"/>
    </location>
</feature>
<dbReference type="Pfam" id="PF08308">
    <property type="entry name" value="PEGA"/>
    <property type="match status" value="1"/>
</dbReference>
<dbReference type="AlphaFoldDB" id="A0A2Z3JQC3"/>
<evidence type="ECO:0000313" key="4">
    <source>
        <dbReference type="Proteomes" id="UP000245368"/>
    </source>
</evidence>
<feature type="signal peptide" evidence="1">
    <location>
        <begin position="1"/>
        <end position="25"/>
    </location>
</feature>
<dbReference type="EMBL" id="CP029494">
    <property type="protein sequence ID" value="AWN23638.1"/>
    <property type="molecule type" value="Genomic_DNA"/>
</dbReference>
<gene>
    <name evidence="3" type="ORF">DKM44_10685</name>
</gene>